<proteinExistence type="predicted"/>
<evidence type="ECO:0000313" key="1">
    <source>
        <dbReference type="EMBL" id="TMI88024.1"/>
    </source>
</evidence>
<sequence>METKLPDTANWGKPDWGIRVAPRDGFGIDLRDCFIGQAGRVPEDAPAHWGLAQRGSVIDPQTPPFDFPVSKKVEVWTENIADLVEQAKLGQWNAATDISWRDLRPLPADLERAVCQVCTFMIQNEYLALYLPAKLLTRVDPRFTEVVLFLASQVEDEARHVEVFTKRALANGGGLQYVSAATEWSLKSLLTQDNFTDASFLLHILGEGTFMELLKYLEEVSPDPVTASIFRMARQDEGRHVGYGVSHIAYHLKHDPDLVGRLHQAAEGRAAFLRQASGASPFVQHALAVLGGGGTSPEQIARGRERVKELYQEMHATRVKRLLQVGFDRDVADRISALHGGAVPNFM</sequence>
<evidence type="ECO:0000313" key="2">
    <source>
        <dbReference type="Proteomes" id="UP000318509"/>
    </source>
</evidence>
<comment type="caution">
    <text evidence="1">The sequence shown here is derived from an EMBL/GenBank/DDBJ whole genome shotgun (WGS) entry which is preliminary data.</text>
</comment>
<dbReference type="AlphaFoldDB" id="A0A537JX13"/>
<accession>A0A537JX13</accession>
<name>A0A537JX13_9BACT</name>
<dbReference type="GO" id="GO:0016491">
    <property type="term" value="F:oxidoreductase activity"/>
    <property type="evidence" value="ECO:0007669"/>
    <property type="project" value="InterPro"/>
</dbReference>
<dbReference type="EMBL" id="VBAK01000146">
    <property type="protein sequence ID" value="TMI88024.1"/>
    <property type="molecule type" value="Genomic_DNA"/>
</dbReference>
<dbReference type="SUPFAM" id="SSF47240">
    <property type="entry name" value="Ferritin-like"/>
    <property type="match status" value="1"/>
</dbReference>
<dbReference type="CDD" id="cd00657">
    <property type="entry name" value="Ferritin_like"/>
    <property type="match status" value="1"/>
</dbReference>
<gene>
    <name evidence="1" type="ORF">E6H00_13755</name>
</gene>
<protein>
    <submittedName>
        <fullName evidence="1">Ferritin-like domain-containing protein</fullName>
    </submittedName>
</protein>
<dbReference type="InterPro" id="IPR009078">
    <property type="entry name" value="Ferritin-like_SF"/>
</dbReference>
<reference evidence="1 2" key="1">
    <citation type="journal article" date="2019" name="Nat. Microbiol.">
        <title>Mediterranean grassland soil C-N compound turnover is dependent on rainfall and depth, and is mediated by genomically divergent microorganisms.</title>
        <authorList>
            <person name="Diamond S."/>
            <person name="Andeer P.F."/>
            <person name="Li Z."/>
            <person name="Crits-Christoph A."/>
            <person name="Burstein D."/>
            <person name="Anantharaman K."/>
            <person name="Lane K.R."/>
            <person name="Thomas B.C."/>
            <person name="Pan C."/>
            <person name="Northen T.R."/>
            <person name="Banfield J.F."/>
        </authorList>
    </citation>
    <scope>NUCLEOTIDE SEQUENCE [LARGE SCALE GENOMIC DNA]</scope>
    <source>
        <strain evidence="1">NP_3</strain>
    </source>
</reference>
<dbReference type="Proteomes" id="UP000318509">
    <property type="component" value="Unassembled WGS sequence"/>
</dbReference>
<dbReference type="InterPro" id="IPR012348">
    <property type="entry name" value="RNR-like"/>
</dbReference>
<dbReference type="Gene3D" id="1.10.620.20">
    <property type="entry name" value="Ribonucleotide Reductase, subunit A"/>
    <property type="match status" value="1"/>
</dbReference>
<organism evidence="1 2">
    <name type="scientific">Candidatus Segetimicrobium genomatis</name>
    <dbReference type="NCBI Taxonomy" id="2569760"/>
    <lineage>
        <taxon>Bacteria</taxon>
        <taxon>Bacillati</taxon>
        <taxon>Candidatus Sysuimicrobiota</taxon>
        <taxon>Candidatus Sysuimicrobiia</taxon>
        <taxon>Candidatus Sysuimicrobiales</taxon>
        <taxon>Candidatus Segetimicrobiaceae</taxon>
        <taxon>Candidatus Segetimicrobium</taxon>
    </lineage>
</organism>